<accession>A0ABR8D5I2</accession>
<organism evidence="2 3">
    <name type="scientific">Anabaena azotica FACHB-119</name>
    <dbReference type="NCBI Taxonomy" id="947527"/>
    <lineage>
        <taxon>Bacteria</taxon>
        <taxon>Bacillati</taxon>
        <taxon>Cyanobacteriota</taxon>
        <taxon>Cyanophyceae</taxon>
        <taxon>Nostocales</taxon>
        <taxon>Nostocaceae</taxon>
        <taxon>Anabaena</taxon>
        <taxon>Anabaena azotica</taxon>
    </lineage>
</organism>
<comment type="caution">
    <text evidence="2">The sequence shown here is derived from an EMBL/GenBank/DDBJ whole genome shotgun (WGS) entry which is preliminary data.</text>
</comment>
<name>A0ABR8D5I2_9NOST</name>
<feature type="domain" description="REase associating with pPIWI RE" evidence="1">
    <location>
        <begin position="249"/>
        <end position="373"/>
    </location>
</feature>
<evidence type="ECO:0000313" key="3">
    <source>
        <dbReference type="Proteomes" id="UP000661112"/>
    </source>
</evidence>
<proteinExistence type="predicted"/>
<sequence length="379" mass="44643">MDISEFDRLVIGLAEFVRRDGKYPYPELLRHALNKLALEITAVPYPRTLTGLLALLEKPVKTWYPKRLIAKEFDSDFGLLYEGGLSEEANRYFYEEIIARTKLPDYATAVTQEIAIENLHFQRILSHLQESYNNDNEPEIVQREYILLRRFLIENRYPTTAQIRKVFLKTKYIKNEEVGNLYEDCEIEELYWDCDRCGPLFKKYGQLRGIKPSVCNDHRQSLPYVKKITWQHGLRHLKFGIHLRICLPGIPEIRLFEILAELQRKFPQQLCSVHLYPGIDRYDLQLCFCDQTTWAVDIKDYQSPYKLAPKLTPLFGEGDLRYDESFYVIPIERLQQTENYLEILREQAAKLPSGTHLLSDAVFEERVINKIERLREGNS</sequence>
<evidence type="ECO:0000313" key="2">
    <source>
        <dbReference type="EMBL" id="MBD2501560.1"/>
    </source>
</evidence>
<protein>
    <recommendedName>
        <fullName evidence="1">REase associating with pPIWI RE domain-containing protein</fullName>
    </recommendedName>
</protein>
<dbReference type="RefSeq" id="WP_190472611.1">
    <property type="nucleotide sequence ID" value="NZ_JACJSG010000015.1"/>
</dbReference>
<dbReference type="Pfam" id="PF18154">
    <property type="entry name" value="pPIWI_RE_REase"/>
    <property type="match status" value="1"/>
</dbReference>
<evidence type="ECO:0000259" key="1">
    <source>
        <dbReference type="Pfam" id="PF18154"/>
    </source>
</evidence>
<dbReference type="InterPro" id="IPR040828">
    <property type="entry name" value="pPIWI_RE_REase"/>
</dbReference>
<keyword evidence="3" id="KW-1185">Reference proteome</keyword>
<dbReference type="EMBL" id="JACJSG010000015">
    <property type="protein sequence ID" value="MBD2501560.1"/>
    <property type="molecule type" value="Genomic_DNA"/>
</dbReference>
<gene>
    <name evidence="2" type="ORF">H6G83_13265</name>
</gene>
<dbReference type="Proteomes" id="UP000661112">
    <property type="component" value="Unassembled WGS sequence"/>
</dbReference>
<reference evidence="2 3" key="1">
    <citation type="journal article" date="2020" name="ISME J.">
        <title>Comparative genomics reveals insights into cyanobacterial evolution and habitat adaptation.</title>
        <authorList>
            <person name="Chen M.Y."/>
            <person name="Teng W.K."/>
            <person name="Zhao L."/>
            <person name="Hu C.X."/>
            <person name="Zhou Y.K."/>
            <person name="Han B.P."/>
            <person name="Song L.R."/>
            <person name="Shu W.S."/>
        </authorList>
    </citation>
    <scope>NUCLEOTIDE SEQUENCE [LARGE SCALE GENOMIC DNA]</scope>
    <source>
        <strain evidence="2 3">FACHB-119</strain>
    </source>
</reference>